<dbReference type="Pfam" id="PF00082">
    <property type="entry name" value="Peptidase_S8"/>
    <property type="match status" value="1"/>
</dbReference>
<evidence type="ECO:0000256" key="3">
    <source>
        <dbReference type="ARBA" id="ARBA00022729"/>
    </source>
</evidence>
<evidence type="ECO:0000259" key="11">
    <source>
        <dbReference type="Pfam" id="PF17766"/>
    </source>
</evidence>
<dbReference type="InterPro" id="IPR036852">
    <property type="entry name" value="Peptidase_S8/S53_dom_sf"/>
</dbReference>
<dbReference type="GO" id="GO:0006508">
    <property type="term" value="P:proteolysis"/>
    <property type="evidence" value="ECO:0007669"/>
    <property type="project" value="UniProtKB-KW"/>
</dbReference>
<feature type="domain" description="Peptidase S8/S53" evidence="9">
    <location>
        <begin position="130"/>
        <end position="565"/>
    </location>
</feature>
<proteinExistence type="inferred from homology"/>
<feature type="active site" description="Charge relay system" evidence="6 7">
    <location>
        <position position="516"/>
    </location>
</feature>
<dbReference type="InterPro" id="IPR023828">
    <property type="entry name" value="Peptidase_S8_Ser-AS"/>
</dbReference>
<evidence type="ECO:0000259" key="10">
    <source>
        <dbReference type="Pfam" id="PF05922"/>
    </source>
</evidence>
<evidence type="ECO:0000313" key="12">
    <source>
        <dbReference type="EMBL" id="KAK9734762.1"/>
    </source>
</evidence>
<evidence type="ECO:0000256" key="4">
    <source>
        <dbReference type="ARBA" id="ARBA00022801"/>
    </source>
</evidence>
<feature type="active site" description="Charge relay system" evidence="6 7">
    <location>
        <position position="138"/>
    </location>
</feature>
<dbReference type="PANTHER" id="PTHR10795">
    <property type="entry name" value="PROPROTEIN CONVERTASE SUBTILISIN/KEXIN"/>
    <property type="match status" value="1"/>
</dbReference>
<dbReference type="PRINTS" id="PR00723">
    <property type="entry name" value="SUBTILISIN"/>
</dbReference>
<evidence type="ECO:0000259" key="9">
    <source>
        <dbReference type="Pfam" id="PF00082"/>
    </source>
</evidence>
<comment type="similarity">
    <text evidence="1 7">Belongs to the peptidase S8 family.</text>
</comment>
<dbReference type="Pfam" id="PF05922">
    <property type="entry name" value="Inhibitor_I9"/>
    <property type="match status" value="1"/>
</dbReference>
<dbReference type="InterPro" id="IPR045051">
    <property type="entry name" value="SBT"/>
</dbReference>
<keyword evidence="4 7" id="KW-0378">Hydrolase</keyword>
<evidence type="ECO:0000256" key="7">
    <source>
        <dbReference type="PROSITE-ProRule" id="PRU01240"/>
    </source>
</evidence>
<dbReference type="PROSITE" id="PS51892">
    <property type="entry name" value="SUBTILASE"/>
    <property type="match status" value="1"/>
</dbReference>
<dbReference type="InterPro" id="IPR015500">
    <property type="entry name" value="Peptidase_S8_subtilisin-rel"/>
</dbReference>
<dbReference type="InterPro" id="IPR000209">
    <property type="entry name" value="Peptidase_S8/S53_dom"/>
</dbReference>
<dbReference type="EMBL" id="JBDFQZ010000004">
    <property type="protein sequence ID" value="KAK9734762.1"/>
    <property type="molecule type" value="Genomic_DNA"/>
</dbReference>
<dbReference type="InterPro" id="IPR010259">
    <property type="entry name" value="S8pro/Inhibitor_I9"/>
</dbReference>
<comment type="caution">
    <text evidence="12">The sequence shown here is derived from an EMBL/GenBank/DDBJ whole genome shotgun (WGS) entry which is preliminary data.</text>
</comment>
<feature type="active site" description="Charge relay system" evidence="6 7">
    <location>
        <position position="195"/>
    </location>
</feature>
<dbReference type="AlphaFoldDB" id="A0AAW1LLU1"/>
<feature type="signal peptide" evidence="8">
    <location>
        <begin position="1"/>
        <end position="23"/>
    </location>
</feature>
<dbReference type="PROSITE" id="PS00138">
    <property type="entry name" value="SUBTILASE_SER"/>
    <property type="match status" value="1"/>
</dbReference>
<dbReference type="InterPro" id="IPR037045">
    <property type="entry name" value="S8pro/Inhibitor_I9_sf"/>
</dbReference>
<feature type="chain" id="PRO_5043542150" description="Cucumisin" evidence="8">
    <location>
        <begin position="24"/>
        <end position="728"/>
    </location>
</feature>
<dbReference type="GO" id="GO:0004252">
    <property type="term" value="F:serine-type endopeptidase activity"/>
    <property type="evidence" value="ECO:0007669"/>
    <property type="project" value="UniProtKB-UniRule"/>
</dbReference>
<dbReference type="Gene3D" id="3.50.30.30">
    <property type="match status" value="1"/>
</dbReference>
<dbReference type="CDD" id="cd04852">
    <property type="entry name" value="Peptidases_S8_3"/>
    <property type="match status" value="1"/>
</dbReference>
<accession>A0AAW1LLU1</accession>
<keyword evidence="2 7" id="KW-0645">Protease</keyword>
<keyword evidence="5 7" id="KW-0720">Serine protease</keyword>
<evidence type="ECO:0000256" key="5">
    <source>
        <dbReference type="ARBA" id="ARBA00022825"/>
    </source>
</evidence>
<feature type="domain" description="Subtilisin-like protease fibronectin type-III" evidence="11">
    <location>
        <begin position="627"/>
        <end position="725"/>
    </location>
</feature>
<name>A0AAW1LLU1_SAPOF</name>
<dbReference type="CDD" id="cd02120">
    <property type="entry name" value="PA_subtilisin_like"/>
    <property type="match status" value="1"/>
</dbReference>
<dbReference type="InterPro" id="IPR034197">
    <property type="entry name" value="Peptidases_S8_3"/>
</dbReference>
<evidence type="ECO:0000256" key="2">
    <source>
        <dbReference type="ARBA" id="ARBA00022670"/>
    </source>
</evidence>
<feature type="domain" description="Inhibitor I9" evidence="10">
    <location>
        <begin position="33"/>
        <end position="107"/>
    </location>
</feature>
<evidence type="ECO:0000256" key="8">
    <source>
        <dbReference type="SAM" id="SignalP"/>
    </source>
</evidence>
<dbReference type="SUPFAM" id="SSF52743">
    <property type="entry name" value="Subtilisin-like"/>
    <property type="match status" value="1"/>
</dbReference>
<dbReference type="Pfam" id="PF17766">
    <property type="entry name" value="fn3_6"/>
    <property type="match status" value="1"/>
</dbReference>
<dbReference type="Proteomes" id="UP001443914">
    <property type="component" value="Unassembled WGS sequence"/>
</dbReference>
<dbReference type="Gene3D" id="2.60.40.2310">
    <property type="match status" value="1"/>
</dbReference>
<dbReference type="Gene3D" id="3.30.70.80">
    <property type="entry name" value="Peptidase S8 propeptide/proteinase inhibitor I9"/>
    <property type="match status" value="1"/>
</dbReference>
<organism evidence="12 13">
    <name type="scientific">Saponaria officinalis</name>
    <name type="common">Common soapwort</name>
    <name type="synonym">Lychnis saponaria</name>
    <dbReference type="NCBI Taxonomy" id="3572"/>
    <lineage>
        <taxon>Eukaryota</taxon>
        <taxon>Viridiplantae</taxon>
        <taxon>Streptophyta</taxon>
        <taxon>Embryophyta</taxon>
        <taxon>Tracheophyta</taxon>
        <taxon>Spermatophyta</taxon>
        <taxon>Magnoliopsida</taxon>
        <taxon>eudicotyledons</taxon>
        <taxon>Gunneridae</taxon>
        <taxon>Pentapetalae</taxon>
        <taxon>Caryophyllales</taxon>
        <taxon>Caryophyllaceae</taxon>
        <taxon>Caryophylleae</taxon>
        <taxon>Saponaria</taxon>
    </lineage>
</organism>
<evidence type="ECO:0000313" key="13">
    <source>
        <dbReference type="Proteomes" id="UP001443914"/>
    </source>
</evidence>
<evidence type="ECO:0008006" key="14">
    <source>
        <dbReference type="Google" id="ProtNLM"/>
    </source>
</evidence>
<keyword evidence="13" id="KW-1185">Reference proteome</keyword>
<gene>
    <name evidence="12" type="ORF">RND81_04G161700</name>
</gene>
<evidence type="ECO:0000256" key="6">
    <source>
        <dbReference type="PIRSR" id="PIRSR615500-1"/>
    </source>
</evidence>
<protein>
    <recommendedName>
        <fullName evidence="14">Cucumisin</fullName>
    </recommendedName>
</protein>
<sequence>MVSHKYFSIIFVITLCVLNLGFSIEVNNDIKDYIVYLGPTSDEYYVTSQHINILKQVVEGRSAEETLIQSYTRSFSGFAAKLTTKEYGILKSRKEVLSVFPSRTLQTQTTRSWDFLGVPKPAPQQEVAESNIVVGIIDTGIWPESPSFNDQGLTPFVSKKWKGGCFGGQNFTCNKKLIGARSYTQGKTARDEIGHGSHTASTAAGRVVDNTSLFGLANGTARGGVPSARIAVYKVCDVTGCTEAALLAAFDDAIADGVDLISISIGGGPGKLSQDSIAIGSFHAMQHGILTVQSAGNDGGPGTTGGVAPWIFSIAASTTDRRIVDKIVLGDGTTLIGAAVNTFKLKGNKTPLVYGKTASTDCDEDSAKLCLETCLDERLVKGKIVVCNDTSSLEVAIKAGAAGVVALTQSDNVAFIYPLPAVPLIKSEFDKLISYLSLTKTPTANILESEAIADKSAPSIAYFSSRGPNAVASDILKPDITAPGVDILAAYSPIAPMSGFSEDKRKVTYNVLSGTSMSCPHVTGVAAYLKSLHPDWSPAAIRSSLMTTANPMSPKDDPHTEFPYGSEFAYGSGHLNPIKAANPGLVYEATKDDYITFLCKLGEDDIGTFTGNKTAPCPKKSDRPPKDVNYPSMAALVTFSKPFTVTFARIVTNVGVANSTYTSKVTSDSKIKVTVKPSTLSFTSLKETKSFNVTVVGNGLPEQSMATASLIWSDGIHSVRSPVVVFTS</sequence>
<dbReference type="Gene3D" id="3.40.50.200">
    <property type="entry name" value="Peptidase S8/S53 domain"/>
    <property type="match status" value="1"/>
</dbReference>
<dbReference type="InterPro" id="IPR041469">
    <property type="entry name" value="Subtilisin-like_FN3"/>
</dbReference>
<reference evidence="12" key="1">
    <citation type="submission" date="2024-03" db="EMBL/GenBank/DDBJ databases">
        <title>WGS assembly of Saponaria officinalis var. Norfolk2.</title>
        <authorList>
            <person name="Jenkins J."/>
            <person name="Shu S."/>
            <person name="Grimwood J."/>
            <person name="Barry K."/>
            <person name="Goodstein D."/>
            <person name="Schmutz J."/>
            <person name="Leebens-Mack J."/>
            <person name="Osbourn A."/>
        </authorList>
    </citation>
    <scope>NUCLEOTIDE SEQUENCE [LARGE SCALE GENOMIC DNA]</scope>
    <source>
        <strain evidence="12">JIC</strain>
    </source>
</reference>
<evidence type="ECO:0000256" key="1">
    <source>
        <dbReference type="ARBA" id="ARBA00011073"/>
    </source>
</evidence>
<keyword evidence="3 8" id="KW-0732">Signal</keyword>